<feature type="transmembrane region" description="Helical" evidence="7">
    <location>
        <begin position="90"/>
        <end position="109"/>
    </location>
</feature>
<evidence type="ECO:0000256" key="5">
    <source>
        <dbReference type="ARBA" id="ARBA00022989"/>
    </source>
</evidence>
<evidence type="ECO:0000256" key="6">
    <source>
        <dbReference type="ARBA" id="ARBA00023136"/>
    </source>
</evidence>
<dbReference type="GO" id="GO:0005886">
    <property type="term" value="C:plasma membrane"/>
    <property type="evidence" value="ECO:0007669"/>
    <property type="project" value="UniProtKB-SubCell"/>
</dbReference>
<accession>A0A1J5RR36</accession>
<dbReference type="Gene3D" id="1.20.1250.20">
    <property type="entry name" value="MFS general substrate transporter like domains"/>
    <property type="match status" value="1"/>
</dbReference>
<evidence type="ECO:0000256" key="3">
    <source>
        <dbReference type="ARBA" id="ARBA00022475"/>
    </source>
</evidence>
<feature type="transmembrane region" description="Helical" evidence="7">
    <location>
        <begin position="498"/>
        <end position="516"/>
    </location>
</feature>
<organism evidence="9">
    <name type="scientific">mine drainage metagenome</name>
    <dbReference type="NCBI Taxonomy" id="410659"/>
    <lineage>
        <taxon>unclassified sequences</taxon>
        <taxon>metagenomes</taxon>
        <taxon>ecological metagenomes</taxon>
    </lineage>
</organism>
<dbReference type="InterPro" id="IPR004638">
    <property type="entry name" value="EmrB-like"/>
</dbReference>
<feature type="transmembrane region" description="Helical" evidence="7">
    <location>
        <begin position="310"/>
        <end position="332"/>
    </location>
</feature>
<evidence type="ECO:0000256" key="7">
    <source>
        <dbReference type="SAM" id="Phobius"/>
    </source>
</evidence>
<dbReference type="CDD" id="cd17503">
    <property type="entry name" value="MFS_LmrB_MDR_like"/>
    <property type="match status" value="1"/>
</dbReference>
<dbReference type="AlphaFoldDB" id="A0A1J5RR36"/>
<feature type="transmembrane region" description="Helical" evidence="7">
    <location>
        <begin position="210"/>
        <end position="229"/>
    </location>
</feature>
<feature type="transmembrane region" description="Helical" evidence="7">
    <location>
        <begin position="380"/>
        <end position="401"/>
    </location>
</feature>
<reference evidence="9" key="1">
    <citation type="submission" date="2016-10" db="EMBL/GenBank/DDBJ databases">
        <title>Sequence of Gallionella enrichment culture.</title>
        <authorList>
            <person name="Poehlein A."/>
            <person name="Muehling M."/>
            <person name="Daniel R."/>
        </authorList>
    </citation>
    <scope>NUCLEOTIDE SEQUENCE</scope>
</reference>
<feature type="transmembrane region" description="Helical" evidence="7">
    <location>
        <begin position="61"/>
        <end position="83"/>
    </location>
</feature>
<evidence type="ECO:0000313" key="9">
    <source>
        <dbReference type="EMBL" id="OIQ90525.1"/>
    </source>
</evidence>
<comment type="subcellular location">
    <subcellularLocation>
        <location evidence="1">Cell membrane</location>
        <topology evidence="1">Multi-pass membrane protein</topology>
    </subcellularLocation>
</comment>
<feature type="transmembrane region" description="Helical" evidence="7">
    <location>
        <begin position="149"/>
        <end position="170"/>
    </location>
</feature>
<dbReference type="Pfam" id="PF07690">
    <property type="entry name" value="MFS_1"/>
    <property type="match status" value="1"/>
</dbReference>
<keyword evidence="2" id="KW-0813">Transport</keyword>
<dbReference type="InterPro" id="IPR020846">
    <property type="entry name" value="MFS_dom"/>
</dbReference>
<keyword evidence="3" id="KW-1003">Cell membrane</keyword>
<dbReference type="PANTHER" id="PTHR23501:SF174">
    <property type="entry name" value="MULTIDRUG EXPORT PROTEIN EMRB-RELATED"/>
    <property type="match status" value="1"/>
</dbReference>
<evidence type="ECO:0000256" key="4">
    <source>
        <dbReference type="ARBA" id="ARBA00022692"/>
    </source>
</evidence>
<feature type="transmembrane region" description="Helical" evidence="7">
    <location>
        <begin position="115"/>
        <end position="137"/>
    </location>
</feature>
<feature type="domain" description="Major facilitator superfamily (MFS) profile" evidence="8">
    <location>
        <begin position="24"/>
        <end position="520"/>
    </location>
</feature>
<keyword evidence="5 7" id="KW-1133">Transmembrane helix</keyword>
<feature type="transmembrane region" description="Helical" evidence="7">
    <location>
        <begin position="279"/>
        <end position="304"/>
    </location>
</feature>
<evidence type="ECO:0000259" key="8">
    <source>
        <dbReference type="PROSITE" id="PS50850"/>
    </source>
</evidence>
<gene>
    <name evidence="9" type="primary">emrB_19</name>
    <name evidence="9" type="ORF">GALL_276050</name>
</gene>
<protein>
    <submittedName>
        <fullName evidence="9">Multidrug export protein EmrB</fullName>
    </submittedName>
</protein>
<proteinExistence type="predicted"/>
<keyword evidence="6 7" id="KW-0472">Membrane</keyword>
<dbReference type="EMBL" id="MLJW01000289">
    <property type="protein sequence ID" value="OIQ90525.1"/>
    <property type="molecule type" value="Genomic_DNA"/>
</dbReference>
<evidence type="ECO:0000256" key="1">
    <source>
        <dbReference type="ARBA" id="ARBA00004651"/>
    </source>
</evidence>
<feature type="transmembrane region" description="Helical" evidence="7">
    <location>
        <begin position="176"/>
        <end position="198"/>
    </location>
</feature>
<dbReference type="GO" id="GO:0022857">
    <property type="term" value="F:transmembrane transporter activity"/>
    <property type="evidence" value="ECO:0007669"/>
    <property type="project" value="InterPro"/>
</dbReference>
<dbReference type="InterPro" id="IPR036259">
    <property type="entry name" value="MFS_trans_sf"/>
</dbReference>
<feature type="transmembrane region" description="Helical" evidence="7">
    <location>
        <begin position="21"/>
        <end position="41"/>
    </location>
</feature>
<sequence>MTPILPALRRLDSEAEIYASRYLIAFTVTLASVLELLDTSIVNVAIPHMMGTLGATLDEIAWVSTGYVVANVIVLPISGWLANYIGRRNYFALSILLFTFASFLCGNSSTLQSLVFWRIVQGLGGGGLIATSQATLYETFPPREAGTSMAIFGLGIMVGPMLGPTLGGWITDALSWPWIFYINLPLGILALLLALMYVPDSKYGKRAEQVDGAGFLLLALGVGCLQTMLERGQEQDWFSSPEIKTYALVSIAAIVLFVRQELRHEHPIVDLRILRDIQFSVSLVFTFLLGGALFATVFVFPVYVQTLQGFTAWETGLAVLPGAVASGVTMAVMGRATASTRLDLRLFVVIGALIFGYSMWRHSLFTTQSGWDDFLMPMIYRGVGLGMVFIPLNNLALGNLAPARIAAGSGFYNLTRQLGGSVGIALSATLFQRFQEKNRGEILNHLSQFSHQATARLGQFQALVIAHGAPASQAGTKALLLLNGEVAKQAAMLSFEQLFLWFGVALLAALPLLLLMERGRFSRPGAAEAAH</sequence>
<comment type="caution">
    <text evidence="9">The sequence shown here is derived from an EMBL/GenBank/DDBJ whole genome shotgun (WGS) entry which is preliminary data.</text>
</comment>
<feature type="transmembrane region" description="Helical" evidence="7">
    <location>
        <begin position="241"/>
        <end position="258"/>
    </location>
</feature>
<dbReference type="PANTHER" id="PTHR23501">
    <property type="entry name" value="MAJOR FACILITATOR SUPERFAMILY"/>
    <property type="match status" value="1"/>
</dbReference>
<name>A0A1J5RR36_9ZZZZ</name>
<evidence type="ECO:0000256" key="2">
    <source>
        <dbReference type="ARBA" id="ARBA00022448"/>
    </source>
</evidence>
<dbReference type="PRINTS" id="PR01036">
    <property type="entry name" value="TCRTETB"/>
</dbReference>
<dbReference type="InterPro" id="IPR011701">
    <property type="entry name" value="MFS"/>
</dbReference>
<dbReference type="NCBIfam" id="TIGR00711">
    <property type="entry name" value="efflux_EmrB"/>
    <property type="match status" value="1"/>
</dbReference>
<feature type="transmembrane region" description="Helical" evidence="7">
    <location>
        <begin position="344"/>
        <end position="360"/>
    </location>
</feature>
<dbReference type="SUPFAM" id="SSF103473">
    <property type="entry name" value="MFS general substrate transporter"/>
    <property type="match status" value="1"/>
</dbReference>
<keyword evidence="4 7" id="KW-0812">Transmembrane</keyword>
<dbReference type="PROSITE" id="PS50850">
    <property type="entry name" value="MFS"/>
    <property type="match status" value="1"/>
</dbReference>